<evidence type="ECO:0000313" key="8">
    <source>
        <dbReference type="Proteomes" id="UP001321473"/>
    </source>
</evidence>
<feature type="transmembrane region" description="Helical" evidence="5">
    <location>
        <begin position="116"/>
        <end position="135"/>
    </location>
</feature>
<gene>
    <name evidence="7" type="ORF">V5799_016321</name>
</gene>
<evidence type="ECO:0000256" key="2">
    <source>
        <dbReference type="ARBA" id="ARBA00022692"/>
    </source>
</evidence>
<name>A0AAQ4F6S0_AMBAM</name>
<reference evidence="7 8" key="1">
    <citation type="journal article" date="2023" name="Arcadia Sci">
        <title>De novo assembly of a long-read Amblyomma americanum tick genome.</title>
        <authorList>
            <person name="Chou S."/>
            <person name="Poskanzer K.E."/>
            <person name="Rollins M."/>
            <person name="Thuy-Boun P.S."/>
        </authorList>
    </citation>
    <scope>NUCLEOTIDE SEQUENCE [LARGE SCALE GENOMIC DNA]</scope>
    <source>
        <strain evidence="7">F_SG_1</strain>
        <tissue evidence="7">Salivary glands</tissue>
    </source>
</reference>
<accession>A0AAQ4F6S0</accession>
<evidence type="ECO:0000256" key="1">
    <source>
        <dbReference type="ARBA" id="ARBA00004141"/>
    </source>
</evidence>
<comment type="subcellular location">
    <subcellularLocation>
        <location evidence="1">Membrane</location>
        <topology evidence="1">Multi-pass membrane protein</topology>
    </subcellularLocation>
</comment>
<sequence>MSRHGSPELFIEDDRRPPMPRELLLTLAGSWTGSLCMGCTLGYSSPAKHSLASTFKDGLHGFDISVNDWFGKAAANFSPEWVYKLYYCRYDPLLTIGAVLGAVSSGGATQALGRKAMLTVISLGFLSGWTVTYMAQGSTFHIYSGRFITGCSMGLISVLSPAYITEVTLPHNRGTMGGMLQFAITVGILYAYLLGRLLTWDFLALACMVPALALCVASIFCVESPRWHLLNGRKVSLHTL</sequence>
<dbReference type="AlphaFoldDB" id="A0AAQ4F6S0"/>
<keyword evidence="2 5" id="KW-0812">Transmembrane</keyword>
<dbReference type="GO" id="GO:0022857">
    <property type="term" value="F:transmembrane transporter activity"/>
    <property type="evidence" value="ECO:0007669"/>
    <property type="project" value="InterPro"/>
</dbReference>
<dbReference type="PROSITE" id="PS50850">
    <property type="entry name" value="MFS"/>
    <property type="match status" value="1"/>
</dbReference>
<dbReference type="PANTHER" id="PTHR48021">
    <property type="match status" value="1"/>
</dbReference>
<evidence type="ECO:0000256" key="3">
    <source>
        <dbReference type="ARBA" id="ARBA00022989"/>
    </source>
</evidence>
<feature type="transmembrane region" description="Helical" evidence="5">
    <location>
        <begin position="147"/>
        <end position="164"/>
    </location>
</feature>
<evidence type="ECO:0000256" key="4">
    <source>
        <dbReference type="ARBA" id="ARBA00023136"/>
    </source>
</evidence>
<protein>
    <recommendedName>
        <fullName evidence="6">Major facilitator superfamily (MFS) profile domain-containing protein</fullName>
    </recommendedName>
</protein>
<dbReference type="EMBL" id="JARKHS020006772">
    <property type="protein sequence ID" value="KAK8782338.1"/>
    <property type="molecule type" value="Genomic_DNA"/>
</dbReference>
<dbReference type="InterPro" id="IPR005828">
    <property type="entry name" value="MFS_sugar_transport-like"/>
</dbReference>
<dbReference type="InterPro" id="IPR036259">
    <property type="entry name" value="MFS_trans_sf"/>
</dbReference>
<dbReference type="PANTHER" id="PTHR48021:SF1">
    <property type="entry name" value="GH07001P-RELATED"/>
    <property type="match status" value="1"/>
</dbReference>
<keyword evidence="3 5" id="KW-1133">Transmembrane helix</keyword>
<dbReference type="Gene3D" id="1.20.1250.20">
    <property type="entry name" value="MFS general substrate transporter like domains"/>
    <property type="match status" value="1"/>
</dbReference>
<keyword evidence="4 5" id="KW-0472">Membrane</keyword>
<dbReference type="GO" id="GO:0016020">
    <property type="term" value="C:membrane"/>
    <property type="evidence" value="ECO:0007669"/>
    <property type="project" value="UniProtKB-SubCell"/>
</dbReference>
<feature type="transmembrane region" description="Helical" evidence="5">
    <location>
        <begin position="202"/>
        <end position="220"/>
    </location>
</feature>
<evidence type="ECO:0000259" key="6">
    <source>
        <dbReference type="PROSITE" id="PS50850"/>
    </source>
</evidence>
<dbReference type="Proteomes" id="UP001321473">
    <property type="component" value="Unassembled WGS sequence"/>
</dbReference>
<evidence type="ECO:0000256" key="5">
    <source>
        <dbReference type="SAM" id="Phobius"/>
    </source>
</evidence>
<evidence type="ECO:0000313" key="7">
    <source>
        <dbReference type="EMBL" id="KAK8782338.1"/>
    </source>
</evidence>
<dbReference type="InterPro" id="IPR050549">
    <property type="entry name" value="MFS_Trehalose_Transporter"/>
</dbReference>
<dbReference type="Pfam" id="PF00083">
    <property type="entry name" value="Sugar_tr"/>
    <property type="match status" value="1"/>
</dbReference>
<feature type="transmembrane region" description="Helical" evidence="5">
    <location>
        <begin position="176"/>
        <end position="195"/>
    </location>
</feature>
<dbReference type="SUPFAM" id="SSF103473">
    <property type="entry name" value="MFS general substrate transporter"/>
    <property type="match status" value="1"/>
</dbReference>
<comment type="caution">
    <text evidence="7">The sequence shown here is derived from an EMBL/GenBank/DDBJ whole genome shotgun (WGS) entry which is preliminary data.</text>
</comment>
<dbReference type="InterPro" id="IPR020846">
    <property type="entry name" value="MFS_dom"/>
</dbReference>
<organism evidence="7 8">
    <name type="scientific">Amblyomma americanum</name>
    <name type="common">Lone star tick</name>
    <dbReference type="NCBI Taxonomy" id="6943"/>
    <lineage>
        <taxon>Eukaryota</taxon>
        <taxon>Metazoa</taxon>
        <taxon>Ecdysozoa</taxon>
        <taxon>Arthropoda</taxon>
        <taxon>Chelicerata</taxon>
        <taxon>Arachnida</taxon>
        <taxon>Acari</taxon>
        <taxon>Parasitiformes</taxon>
        <taxon>Ixodida</taxon>
        <taxon>Ixodoidea</taxon>
        <taxon>Ixodidae</taxon>
        <taxon>Amblyomminae</taxon>
        <taxon>Amblyomma</taxon>
    </lineage>
</organism>
<proteinExistence type="predicted"/>
<keyword evidence="8" id="KW-1185">Reference proteome</keyword>
<feature type="domain" description="Major facilitator superfamily (MFS) profile" evidence="6">
    <location>
        <begin position="49"/>
        <end position="240"/>
    </location>
</feature>